<reference evidence="7" key="2">
    <citation type="journal article" date="2019" name="IMA Fungus">
        <title>Genome sequencing and comparison of five Tilletia species to identify candidate genes for the detection of regulated species infecting wheat.</title>
        <authorList>
            <person name="Nguyen H.D.T."/>
            <person name="Sultana T."/>
            <person name="Kesanakurti P."/>
            <person name="Hambleton S."/>
        </authorList>
    </citation>
    <scope>NUCLEOTIDE SEQUENCE</scope>
    <source>
        <strain evidence="7">DAOMC 236422</strain>
    </source>
</reference>
<gene>
    <name evidence="7" type="ORF">A4X09_0g7461</name>
</gene>
<dbReference type="SUPFAM" id="SSF64484">
    <property type="entry name" value="beta and beta-prime subunits of DNA dependent RNA-polymerase"/>
    <property type="match status" value="1"/>
</dbReference>
<evidence type="ECO:0000256" key="5">
    <source>
        <dbReference type="ARBA" id="ARBA00022695"/>
    </source>
</evidence>
<sequence>MHLRGHVDAPEVGVRELARGSAGAHRSDDICHAIFDRGALACRCDPRSSRFPTDIFRPPTSYSASPAAQTSPLLQHNSSLIAPPPCMAPISCPPPITARSVLLKPAPAPSPGSSSPKPFVPTTTHLEIEPFTILGTVAGLIPYPHHNQSPRNT</sequence>
<keyword evidence="4" id="KW-0808">Transferase</keyword>
<organism evidence="7 8">
    <name type="scientific">Tilletia walkeri</name>
    <dbReference type="NCBI Taxonomy" id="117179"/>
    <lineage>
        <taxon>Eukaryota</taxon>
        <taxon>Fungi</taxon>
        <taxon>Dikarya</taxon>
        <taxon>Basidiomycota</taxon>
        <taxon>Ustilaginomycotina</taxon>
        <taxon>Exobasidiomycetes</taxon>
        <taxon>Tilletiales</taxon>
        <taxon>Tilletiaceae</taxon>
        <taxon>Tilletia</taxon>
    </lineage>
</organism>
<protein>
    <recommendedName>
        <fullName evidence="2">DNA-directed RNA polymerase</fullName>
        <ecNumber evidence="2">2.7.7.6</ecNumber>
    </recommendedName>
</protein>
<keyword evidence="8" id="KW-1185">Reference proteome</keyword>
<dbReference type="GO" id="GO:0006351">
    <property type="term" value="P:DNA-templated transcription"/>
    <property type="evidence" value="ECO:0007669"/>
    <property type="project" value="InterPro"/>
</dbReference>
<evidence type="ECO:0000256" key="4">
    <source>
        <dbReference type="ARBA" id="ARBA00022679"/>
    </source>
</evidence>
<dbReference type="InterPro" id="IPR015712">
    <property type="entry name" value="DNA-dir_RNA_pol_su2"/>
</dbReference>
<evidence type="ECO:0000256" key="1">
    <source>
        <dbReference type="ARBA" id="ARBA00006835"/>
    </source>
</evidence>
<proteinExistence type="inferred from homology"/>
<evidence type="ECO:0000256" key="2">
    <source>
        <dbReference type="ARBA" id="ARBA00012418"/>
    </source>
</evidence>
<comment type="similarity">
    <text evidence="1">Belongs to the RNA polymerase beta chain family.</text>
</comment>
<name>A0A8X7N1V4_9BASI</name>
<dbReference type="Proteomes" id="UP000078113">
    <property type="component" value="Unassembled WGS sequence"/>
</dbReference>
<feature type="non-terminal residue" evidence="7">
    <location>
        <position position="153"/>
    </location>
</feature>
<evidence type="ECO:0000313" key="7">
    <source>
        <dbReference type="EMBL" id="KAE8262443.1"/>
    </source>
</evidence>
<keyword evidence="3" id="KW-0240">DNA-directed RNA polymerase</keyword>
<keyword evidence="6" id="KW-0804">Transcription</keyword>
<dbReference type="GO" id="GO:0032549">
    <property type="term" value="F:ribonucleoside binding"/>
    <property type="evidence" value="ECO:0007669"/>
    <property type="project" value="InterPro"/>
</dbReference>
<dbReference type="GO" id="GO:0000428">
    <property type="term" value="C:DNA-directed RNA polymerase complex"/>
    <property type="evidence" value="ECO:0007669"/>
    <property type="project" value="UniProtKB-KW"/>
</dbReference>
<dbReference type="PANTHER" id="PTHR20856">
    <property type="entry name" value="DNA-DIRECTED RNA POLYMERASE I SUBUNIT 2"/>
    <property type="match status" value="1"/>
</dbReference>
<accession>A0A8X7N1V4</accession>
<evidence type="ECO:0000256" key="6">
    <source>
        <dbReference type="ARBA" id="ARBA00023163"/>
    </source>
</evidence>
<dbReference type="EMBL" id="LWDG02000791">
    <property type="protein sequence ID" value="KAE8262443.1"/>
    <property type="molecule type" value="Genomic_DNA"/>
</dbReference>
<reference evidence="7" key="1">
    <citation type="submission" date="2016-04" db="EMBL/GenBank/DDBJ databases">
        <authorList>
            <person name="Nguyen H.D."/>
            <person name="Samba Siva P."/>
            <person name="Cullis J."/>
            <person name="Levesque C.A."/>
            <person name="Hambleton S."/>
        </authorList>
    </citation>
    <scope>NUCLEOTIDE SEQUENCE</scope>
    <source>
        <strain evidence="7">DAOMC 236422</strain>
    </source>
</reference>
<evidence type="ECO:0000256" key="3">
    <source>
        <dbReference type="ARBA" id="ARBA00022478"/>
    </source>
</evidence>
<dbReference type="GO" id="GO:0003899">
    <property type="term" value="F:DNA-directed RNA polymerase activity"/>
    <property type="evidence" value="ECO:0007669"/>
    <property type="project" value="UniProtKB-EC"/>
</dbReference>
<comment type="caution">
    <text evidence="7">The sequence shown here is derived from an EMBL/GenBank/DDBJ whole genome shotgun (WGS) entry which is preliminary data.</text>
</comment>
<keyword evidence="5" id="KW-0548">Nucleotidyltransferase</keyword>
<dbReference type="AlphaFoldDB" id="A0A8X7N1V4"/>
<dbReference type="EC" id="2.7.7.6" evidence="2"/>
<evidence type="ECO:0000313" key="8">
    <source>
        <dbReference type="Proteomes" id="UP000078113"/>
    </source>
</evidence>